<keyword evidence="2" id="KW-1185">Reference proteome</keyword>
<dbReference type="AlphaFoldDB" id="A0A8J6XKC1"/>
<accession>A0A8J6XKC1</accession>
<reference evidence="1" key="1">
    <citation type="submission" date="2020-09" db="EMBL/GenBank/DDBJ databases">
        <title>Iningainema tapete sp. nov. (Scytonemataceae, Cyanobacteria) from greenhouses in central Florida (USA) produces two types of nodularin with biosynthetic potential for microcystin-LR and anabaenopeptins.</title>
        <authorList>
            <person name="Berthold D.E."/>
            <person name="Lefler F.W."/>
            <person name="Huang I.-S."/>
            <person name="Abdulla H."/>
            <person name="Zimba P.V."/>
            <person name="Laughinghouse H.D. IV."/>
        </authorList>
    </citation>
    <scope>NUCLEOTIDE SEQUENCE</scope>
    <source>
        <strain evidence="1">BLCCT55</strain>
    </source>
</reference>
<dbReference type="Proteomes" id="UP000629098">
    <property type="component" value="Unassembled WGS sequence"/>
</dbReference>
<gene>
    <name evidence="1" type="ORF">ICL16_19370</name>
</gene>
<dbReference type="EMBL" id="JACXAE010000064">
    <property type="protein sequence ID" value="MBD2774176.1"/>
    <property type="molecule type" value="Genomic_DNA"/>
</dbReference>
<evidence type="ECO:0000313" key="2">
    <source>
        <dbReference type="Proteomes" id="UP000629098"/>
    </source>
</evidence>
<organism evidence="1 2">
    <name type="scientific">Iningainema tapete BLCC-T55</name>
    <dbReference type="NCBI Taxonomy" id="2748662"/>
    <lineage>
        <taxon>Bacteria</taxon>
        <taxon>Bacillati</taxon>
        <taxon>Cyanobacteriota</taxon>
        <taxon>Cyanophyceae</taxon>
        <taxon>Nostocales</taxon>
        <taxon>Scytonemataceae</taxon>
        <taxon>Iningainema tapete</taxon>
    </lineage>
</organism>
<dbReference type="RefSeq" id="WP_190830834.1">
    <property type="nucleotide sequence ID" value="NZ_CAWPPI010000064.1"/>
</dbReference>
<protein>
    <submittedName>
        <fullName evidence="1">Uncharacterized protein</fullName>
    </submittedName>
</protein>
<dbReference type="SUPFAM" id="SSF48239">
    <property type="entry name" value="Terpenoid cyclases/Protein prenyltransferases"/>
    <property type="match status" value="1"/>
</dbReference>
<dbReference type="InterPro" id="IPR008930">
    <property type="entry name" value="Terpenoid_cyclase/PrenylTrfase"/>
</dbReference>
<comment type="caution">
    <text evidence="1">The sequence shown here is derived from an EMBL/GenBank/DDBJ whole genome shotgun (WGS) entry which is preliminary data.</text>
</comment>
<sequence>MPVQASSDKVNWAKHCCLQALIELGTRALHQPMTIICQPPPPDRQFSCGNLVPLGFLLRALNASLPYTKKIEELRASLNHHLLAARQGQLWAFHSVHPITCTDSVLVLQGLLGTQSDLQLKASVAALEIFADFQGGYHPQPLLHQQHSKNQRHLRQSDYATTCLVKWLRKEVGFTQTTSVSYLATDFENRSSLYFANPYFVDWALAMAISQDESAFDLRAKLRREILASLNDDYSFGLYNVALSTALAILSLAALGDRSHILRLAQLRLLEFMQPQGTFPEAIPFYSSLSTDDSTDPMQMCLSEYFVQAKGENFAISYYIDKHSMITTALAYLALSESSPEKLTPEIIKDTETHPRYCCRSHGEYIAKFALPPYV</sequence>
<name>A0A8J6XKC1_9CYAN</name>
<proteinExistence type="predicted"/>
<evidence type="ECO:0000313" key="1">
    <source>
        <dbReference type="EMBL" id="MBD2774176.1"/>
    </source>
</evidence>